<dbReference type="EMBL" id="LSBJ02000008">
    <property type="protein sequence ID" value="OAQ60589.1"/>
    <property type="molecule type" value="Genomic_DNA"/>
</dbReference>
<dbReference type="STRING" id="1380566.A0A179F654"/>
<dbReference type="OrthoDB" id="5401779at2759"/>
<accession>A0A179F654</accession>
<comment type="caution">
    <text evidence="2">The sequence shown here is derived from an EMBL/GenBank/DDBJ whole genome shotgun (WGS) entry which is preliminary data.</text>
</comment>
<reference evidence="2 3" key="1">
    <citation type="journal article" date="2016" name="PLoS Pathog.">
        <title>Biosynthesis of antibiotic leucinostatins in bio-control fungus Purpureocillium lilacinum and their inhibition on phytophthora revealed by genome mining.</title>
        <authorList>
            <person name="Wang G."/>
            <person name="Liu Z."/>
            <person name="Lin R."/>
            <person name="Li E."/>
            <person name="Mao Z."/>
            <person name="Ling J."/>
            <person name="Yang Y."/>
            <person name="Yin W.B."/>
            <person name="Xie B."/>
        </authorList>
    </citation>
    <scope>NUCLEOTIDE SEQUENCE [LARGE SCALE GENOMIC DNA]</scope>
    <source>
        <strain evidence="2">170</strain>
    </source>
</reference>
<dbReference type="Proteomes" id="UP000078397">
    <property type="component" value="Unassembled WGS sequence"/>
</dbReference>
<dbReference type="GeneID" id="28855859"/>
<keyword evidence="3" id="KW-1185">Reference proteome</keyword>
<keyword evidence="1" id="KW-0472">Membrane</keyword>
<gene>
    <name evidence="2" type="ORF">VFPPC_14094</name>
</gene>
<name>A0A179F654_METCM</name>
<evidence type="ECO:0000313" key="2">
    <source>
        <dbReference type="EMBL" id="OAQ60589.1"/>
    </source>
</evidence>
<protein>
    <submittedName>
        <fullName evidence="2">Uncharacterized protein</fullName>
    </submittedName>
</protein>
<dbReference type="KEGG" id="pchm:VFPPC_14094"/>
<sequence length="92" mass="10496">MNNTASLPTDIGPPAGYHVNFDDPQRLAVREAYWLGGTGLLVSFLFMAQRMYTQVIILKCFQLEDALFLIAWITSLVVEIMSLRTEIRFNEL</sequence>
<feature type="transmembrane region" description="Helical" evidence="1">
    <location>
        <begin position="32"/>
        <end position="53"/>
    </location>
</feature>
<dbReference type="RefSeq" id="XP_018138467.1">
    <property type="nucleotide sequence ID" value="XM_018291865.1"/>
</dbReference>
<proteinExistence type="predicted"/>
<feature type="transmembrane region" description="Helical" evidence="1">
    <location>
        <begin position="65"/>
        <end position="83"/>
    </location>
</feature>
<keyword evidence="1" id="KW-0812">Transmembrane</keyword>
<evidence type="ECO:0000313" key="3">
    <source>
        <dbReference type="Proteomes" id="UP000078397"/>
    </source>
</evidence>
<keyword evidence="1" id="KW-1133">Transmembrane helix</keyword>
<evidence type="ECO:0000256" key="1">
    <source>
        <dbReference type="SAM" id="Phobius"/>
    </source>
</evidence>
<organism evidence="2 3">
    <name type="scientific">Pochonia chlamydosporia 170</name>
    <dbReference type="NCBI Taxonomy" id="1380566"/>
    <lineage>
        <taxon>Eukaryota</taxon>
        <taxon>Fungi</taxon>
        <taxon>Dikarya</taxon>
        <taxon>Ascomycota</taxon>
        <taxon>Pezizomycotina</taxon>
        <taxon>Sordariomycetes</taxon>
        <taxon>Hypocreomycetidae</taxon>
        <taxon>Hypocreales</taxon>
        <taxon>Clavicipitaceae</taxon>
        <taxon>Pochonia</taxon>
    </lineage>
</organism>
<dbReference type="AlphaFoldDB" id="A0A179F654"/>